<dbReference type="Proteomes" id="UP001596258">
    <property type="component" value="Unassembled WGS sequence"/>
</dbReference>
<proteinExistence type="predicted"/>
<keyword evidence="3" id="KW-1185">Reference proteome</keyword>
<reference evidence="3" key="1">
    <citation type="journal article" date="2019" name="Int. J. Syst. Evol. Microbiol.">
        <title>The Global Catalogue of Microorganisms (GCM) 10K type strain sequencing project: providing services to taxonomists for standard genome sequencing and annotation.</title>
        <authorList>
            <consortium name="The Broad Institute Genomics Platform"/>
            <consortium name="The Broad Institute Genome Sequencing Center for Infectious Disease"/>
            <person name="Wu L."/>
            <person name="Ma J."/>
        </authorList>
    </citation>
    <scope>NUCLEOTIDE SEQUENCE [LARGE SCALE GENOMIC DNA]</scope>
    <source>
        <strain evidence="3">CCM 8893</strain>
    </source>
</reference>
<feature type="chain" id="PRO_5046478812" description="DUF5776 domain-containing protein" evidence="1">
    <location>
        <begin position="27"/>
        <end position="459"/>
    </location>
</feature>
<feature type="signal peptide" evidence="1">
    <location>
        <begin position="1"/>
        <end position="26"/>
    </location>
</feature>
<evidence type="ECO:0000313" key="2">
    <source>
        <dbReference type="EMBL" id="MFC6290230.1"/>
    </source>
</evidence>
<keyword evidence="1" id="KW-0732">Signal</keyword>
<gene>
    <name evidence="2" type="ORF">ACFP1M_08630</name>
</gene>
<dbReference type="RefSeq" id="WP_125576598.1">
    <property type="nucleotide sequence ID" value="NZ_JBHSSO010000065.1"/>
</dbReference>
<protein>
    <recommendedName>
        <fullName evidence="4">DUF5776 domain-containing protein</fullName>
    </recommendedName>
</protein>
<name>A0ABW1UCB3_9LACO</name>
<dbReference type="EMBL" id="JBHSSO010000065">
    <property type="protein sequence ID" value="MFC6290230.1"/>
    <property type="molecule type" value="Genomic_DNA"/>
</dbReference>
<sequence>MINKRWLKFAVIIMITVTLLPLDVNAATVNVVDVKSPKSVNTLKITKRWFRPRANKYERQKVSPVSKNYRAVRVFPGKGIHYNFSRYAFLVDGKPVNKYIKKYNKIKYIGRYGEPQAVAIVGHYMYVQMSFRHHGNKRKGRIVKYNLATMDKLINRDGKHDKIVRALQKARKYIYPMSSKSKEKAKRGKLKRSAKKHLSKFNYKVYTAVTFGPKFYTGHGQSFSYNPHDKHLYNVAYSLTRDTGKRAHPFKFQKISLKKLKPVKTWKLNVRLRKTKKILWFFPITWTTAYLQIHDLTFDSKGNFYFTRAYSDRKLKKNAKKARLREYAKGYRPGSKYSKTRNSRGRGLVIYRGKFKRNRKTKKTSISITMVEHVSNAIGYQNQGLAYSGSVKRLFLVYDNAFMSIPISKLNHKMSAKSLNFTVLKNHRESEGMGIRSNGKGYLVLNRYAEATISKVKVK</sequence>
<evidence type="ECO:0000256" key="1">
    <source>
        <dbReference type="SAM" id="SignalP"/>
    </source>
</evidence>
<organism evidence="2 3">
    <name type="scientific">Levilactobacillus angrenensis</name>
    <dbReference type="NCBI Taxonomy" id="2486020"/>
    <lineage>
        <taxon>Bacteria</taxon>
        <taxon>Bacillati</taxon>
        <taxon>Bacillota</taxon>
        <taxon>Bacilli</taxon>
        <taxon>Lactobacillales</taxon>
        <taxon>Lactobacillaceae</taxon>
        <taxon>Levilactobacillus</taxon>
    </lineage>
</organism>
<evidence type="ECO:0008006" key="4">
    <source>
        <dbReference type="Google" id="ProtNLM"/>
    </source>
</evidence>
<evidence type="ECO:0000313" key="3">
    <source>
        <dbReference type="Proteomes" id="UP001596258"/>
    </source>
</evidence>
<accession>A0ABW1UCB3</accession>
<comment type="caution">
    <text evidence="2">The sequence shown here is derived from an EMBL/GenBank/DDBJ whole genome shotgun (WGS) entry which is preliminary data.</text>
</comment>